<dbReference type="SUPFAM" id="SSF56796">
    <property type="entry name" value="Dehydroquinate synthase-like"/>
    <property type="match status" value="1"/>
</dbReference>
<geneLocation type="plasmid" evidence="10 11">
    <name>pPT365</name>
</geneLocation>
<dbReference type="InterPro" id="IPR001670">
    <property type="entry name" value="ADH_Fe/GldA"/>
</dbReference>
<comment type="pathway">
    <text evidence="5">Polyol metabolism; glycerol fermentation; glycerone phosphate from glycerol (oxidative route): step 1/2.</text>
</comment>
<evidence type="ECO:0000313" key="11">
    <source>
        <dbReference type="Proteomes" id="UP001319874"/>
    </source>
</evidence>
<comment type="catalytic activity">
    <reaction evidence="8">
        <text>glycerol + NAD(+) = dihydroxyacetone + NADH + H(+)</text>
        <dbReference type="Rhea" id="RHEA:13769"/>
        <dbReference type="ChEBI" id="CHEBI:15378"/>
        <dbReference type="ChEBI" id="CHEBI:16016"/>
        <dbReference type="ChEBI" id="CHEBI:17754"/>
        <dbReference type="ChEBI" id="CHEBI:57540"/>
        <dbReference type="ChEBI" id="CHEBI:57945"/>
        <dbReference type="EC" id="1.1.1.6"/>
    </reaction>
</comment>
<evidence type="ECO:0000256" key="1">
    <source>
        <dbReference type="ARBA" id="ARBA00007358"/>
    </source>
</evidence>
<evidence type="ECO:0000256" key="5">
    <source>
        <dbReference type="ARBA" id="ARBA00037918"/>
    </source>
</evidence>
<dbReference type="Pfam" id="PF00465">
    <property type="entry name" value="Fe-ADH"/>
    <property type="match status" value="1"/>
</dbReference>
<dbReference type="InterPro" id="IPR016205">
    <property type="entry name" value="Glycerol_DH"/>
</dbReference>
<evidence type="ECO:0000256" key="2">
    <source>
        <dbReference type="ARBA" id="ARBA00022723"/>
    </source>
</evidence>
<dbReference type="PIRSF" id="PIRSF000112">
    <property type="entry name" value="Glycerol_dehydrogenase"/>
    <property type="match status" value="1"/>
</dbReference>
<evidence type="ECO:0000256" key="7">
    <source>
        <dbReference type="ARBA" id="ARBA00040132"/>
    </source>
</evidence>
<dbReference type="EC" id="1.1.1.6" evidence="6"/>
<dbReference type="Gene3D" id="3.40.50.1970">
    <property type="match status" value="1"/>
</dbReference>
<sequence length="367" mass="39383">MQHLIFGSPGRYVQGEGVIDSIGQWLIEYARRVLIVCDAGVRQIVESQVETSLREHDIGCVWIAFAGELTVASVDALVNDASAHAFDTVVAIGGGKALDAGKALSHATSRPLVTVPTIASNDSPTSKNYVLYDDHHQLAEVRHMPRSAVLVLVDTTLLARAPRAFLIAGIGDAVSKYFEAHQCKQAQGKNLFGARPSFAGYALAHACYEAIRENAETALSELQTHGVTASYDRLIEAVILLSGLGFESGGLSIAHAMTRGLSRMESAQPAPHGHQVAYGLLVQLHLEGRPDAFVEDIAAFFARIGLPTRMLGTGGLGARSVDRDVLAQIAEYTMRAPHIANFERPVEASDLIAAMQAVEKRAQRELA</sequence>
<keyword evidence="11" id="KW-1185">Reference proteome</keyword>
<keyword evidence="10" id="KW-0614">Plasmid</keyword>
<evidence type="ECO:0000256" key="4">
    <source>
        <dbReference type="ARBA" id="ARBA00023027"/>
    </source>
</evidence>
<dbReference type="EMBL" id="AP024959">
    <property type="protein sequence ID" value="BCZ85614.1"/>
    <property type="molecule type" value="Genomic_DNA"/>
</dbReference>
<dbReference type="Proteomes" id="UP001319874">
    <property type="component" value="Plasmid pPT365"/>
</dbReference>
<proteinExistence type="inferred from homology"/>
<comment type="similarity">
    <text evidence="1">Belongs to the iron-containing alcohol dehydrogenase family.</text>
</comment>
<reference evidence="10 11" key="1">
    <citation type="journal article" date="2022" name="Front. Microbiol.">
        <title>Identification and characterization of a novel class of self-sufficient cytochrome P450 hydroxylase involved in cyclohexanecarboxylate degradation in Paraburkholderia terrae strain KU-64.</title>
        <authorList>
            <person name="Yamamoto T."/>
            <person name="Hasegawa Y."/>
            <person name="Iwaki H."/>
        </authorList>
    </citation>
    <scope>NUCLEOTIDE SEQUENCE [LARGE SCALE GENOMIC DNA]</scope>
    <source>
        <strain evidence="10 11">KU-64</strain>
    </source>
</reference>
<feature type="domain" description="Alcohol dehydrogenase iron-type/glycerol dehydrogenase GldA" evidence="9">
    <location>
        <begin position="9"/>
        <end position="155"/>
    </location>
</feature>
<evidence type="ECO:0000256" key="6">
    <source>
        <dbReference type="ARBA" id="ARBA00039147"/>
    </source>
</evidence>
<protein>
    <recommendedName>
        <fullName evidence="7">Glycerol dehydrogenase</fullName>
        <ecNumber evidence="6">1.1.1.6</ecNumber>
    </recommendedName>
</protein>
<dbReference type="PANTHER" id="PTHR43616:SF5">
    <property type="entry name" value="GLYCEROL DEHYDROGENASE 1"/>
    <property type="match status" value="1"/>
</dbReference>
<organism evidence="10 11">
    <name type="scientific">Paraburkholderia terrae</name>
    <dbReference type="NCBI Taxonomy" id="311230"/>
    <lineage>
        <taxon>Bacteria</taxon>
        <taxon>Pseudomonadati</taxon>
        <taxon>Pseudomonadota</taxon>
        <taxon>Betaproteobacteria</taxon>
        <taxon>Burkholderiales</taxon>
        <taxon>Burkholderiaceae</taxon>
        <taxon>Paraburkholderia</taxon>
    </lineage>
</organism>
<gene>
    <name evidence="10" type="primary">gldA</name>
    <name evidence="10" type="ORF">PTKU64_92890</name>
</gene>
<dbReference type="PROSITE" id="PS00913">
    <property type="entry name" value="ADH_IRON_1"/>
    <property type="match status" value="1"/>
</dbReference>
<keyword evidence="4" id="KW-0520">NAD</keyword>
<dbReference type="RefSeq" id="WP_229517985.1">
    <property type="nucleotide sequence ID" value="NZ_AP024959.1"/>
</dbReference>
<evidence type="ECO:0000313" key="10">
    <source>
        <dbReference type="EMBL" id="BCZ85614.1"/>
    </source>
</evidence>
<dbReference type="Gene3D" id="1.20.1090.10">
    <property type="entry name" value="Dehydroquinate synthase-like - alpha domain"/>
    <property type="match status" value="1"/>
</dbReference>
<keyword evidence="2" id="KW-0479">Metal-binding</keyword>
<keyword evidence="3" id="KW-0560">Oxidoreductase</keyword>
<dbReference type="InterPro" id="IPR018211">
    <property type="entry name" value="ADH_Fe_CS"/>
</dbReference>
<name>A0ABM7U3R2_9BURK</name>
<evidence type="ECO:0000256" key="8">
    <source>
        <dbReference type="ARBA" id="ARBA00049006"/>
    </source>
</evidence>
<dbReference type="PANTHER" id="PTHR43616">
    <property type="entry name" value="GLYCEROL DEHYDROGENASE"/>
    <property type="match status" value="1"/>
</dbReference>
<dbReference type="NCBIfam" id="NF006941">
    <property type="entry name" value="PRK09423.1"/>
    <property type="match status" value="1"/>
</dbReference>
<dbReference type="CDD" id="cd08170">
    <property type="entry name" value="GlyDH"/>
    <property type="match status" value="1"/>
</dbReference>
<evidence type="ECO:0000259" key="9">
    <source>
        <dbReference type="Pfam" id="PF00465"/>
    </source>
</evidence>
<accession>A0ABM7U3R2</accession>
<evidence type="ECO:0000256" key="3">
    <source>
        <dbReference type="ARBA" id="ARBA00023002"/>
    </source>
</evidence>